<dbReference type="STRING" id="42249.A0A317SNJ5"/>
<keyword evidence="5" id="KW-1185">Reference proteome</keyword>
<sequence length="288" mass="31669">IGTGGVGDMNRHPSNSSRPARTTTPCLAAPGYSLEEHKGFREIADYMSGEGDYIIVRRFGALRFRDMLCKEAQVMEVEVQLAEEDGKVLQGGGDVEMVRKSMRKLDLKLKAYVDDALERCHRAYTMPRPSARSLGEINTWLSTRGFPSHIPERFQEDMITLDRALVTDGLITRFAALIARLLFWREVTRKSGVDQLPAHRAILVSRALISLIAPVILLVPVVLLCYLKQLWVQIVVVAVATVTSSFVMMVAKAGNAEVFMATSAYAAVMVVFLGTVANVSGDGPGRGR</sequence>
<accession>A0A317SNJ5</accession>
<dbReference type="InterPro" id="IPR046529">
    <property type="entry name" value="DUF6594"/>
</dbReference>
<organism evidence="4 5">
    <name type="scientific">Tuber magnatum</name>
    <name type="common">white Piedmont truffle</name>
    <dbReference type="NCBI Taxonomy" id="42249"/>
    <lineage>
        <taxon>Eukaryota</taxon>
        <taxon>Fungi</taxon>
        <taxon>Dikarya</taxon>
        <taxon>Ascomycota</taxon>
        <taxon>Pezizomycotina</taxon>
        <taxon>Pezizomycetes</taxon>
        <taxon>Pezizales</taxon>
        <taxon>Tuberaceae</taxon>
        <taxon>Tuber</taxon>
    </lineage>
</organism>
<evidence type="ECO:0000256" key="1">
    <source>
        <dbReference type="SAM" id="MobiDB-lite"/>
    </source>
</evidence>
<gene>
    <name evidence="4" type="ORF">C7212DRAFT_196092</name>
</gene>
<feature type="transmembrane region" description="Helical" evidence="2">
    <location>
        <begin position="258"/>
        <end position="279"/>
    </location>
</feature>
<feature type="non-terminal residue" evidence="4">
    <location>
        <position position="1"/>
    </location>
</feature>
<reference evidence="4 5" key="1">
    <citation type="submission" date="2018-03" db="EMBL/GenBank/DDBJ databases">
        <title>Genomes of Pezizomycetes fungi and the evolution of truffles.</title>
        <authorList>
            <person name="Murat C."/>
            <person name="Payen T."/>
            <person name="Noel B."/>
            <person name="Kuo A."/>
            <person name="Martin F.M."/>
        </authorList>
    </citation>
    <scope>NUCLEOTIDE SEQUENCE [LARGE SCALE GENOMIC DNA]</scope>
    <source>
        <strain evidence="4">091103-1</strain>
    </source>
</reference>
<name>A0A317SNJ5_9PEZI</name>
<evidence type="ECO:0000259" key="3">
    <source>
        <dbReference type="Pfam" id="PF20237"/>
    </source>
</evidence>
<dbReference type="Proteomes" id="UP000246991">
    <property type="component" value="Unassembled WGS sequence"/>
</dbReference>
<dbReference type="PANTHER" id="PTHR34502:SF5">
    <property type="entry name" value="DUF6594 DOMAIN-CONTAINING PROTEIN"/>
    <property type="match status" value="1"/>
</dbReference>
<evidence type="ECO:0000313" key="4">
    <source>
        <dbReference type="EMBL" id="PWW75913.1"/>
    </source>
</evidence>
<proteinExistence type="predicted"/>
<dbReference type="EMBL" id="PYWC01000041">
    <property type="protein sequence ID" value="PWW75913.1"/>
    <property type="molecule type" value="Genomic_DNA"/>
</dbReference>
<evidence type="ECO:0000256" key="2">
    <source>
        <dbReference type="SAM" id="Phobius"/>
    </source>
</evidence>
<protein>
    <recommendedName>
        <fullName evidence="3">DUF6594 domain-containing protein</fullName>
    </recommendedName>
</protein>
<dbReference type="PANTHER" id="PTHR34502">
    <property type="entry name" value="DUF6594 DOMAIN-CONTAINING PROTEIN-RELATED"/>
    <property type="match status" value="1"/>
</dbReference>
<dbReference type="OrthoDB" id="3533814at2759"/>
<feature type="domain" description="DUF6594" evidence="3">
    <location>
        <begin position="41"/>
        <end position="270"/>
    </location>
</feature>
<dbReference type="Pfam" id="PF20237">
    <property type="entry name" value="DUF6594"/>
    <property type="match status" value="1"/>
</dbReference>
<feature type="region of interest" description="Disordered" evidence="1">
    <location>
        <begin position="1"/>
        <end position="25"/>
    </location>
</feature>
<keyword evidence="2" id="KW-0472">Membrane</keyword>
<evidence type="ECO:0000313" key="5">
    <source>
        <dbReference type="Proteomes" id="UP000246991"/>
    </source>
</evidence>
<comment type="caution">
    <text evidence="4">The sequence shown here is derived from an EMBL/GenBank/DDBJ whole genome shotgun (WGS) entry which is preliminary data.</text>
</comment>
<dbReference type="AlphaFoldDB" id="A0A317SNJ5"/>
<keyword evidence="2" id="KW-0812">Transmembrane</keyword>
<keyword evidence="2" id="KW-1133">Transmembrane helix</keyword>
<feature type="transmembrane region" description="Helical" evidence="2">
    <location>
        <begin position="230"/>
        <end position="251"/>
    </location>
</feature>
<feature type="compositionally biased region" description="Polar residues" evidence="1">
    <location>
        <begin position="12"/>
        <end position="25"/>
    </location>
</feature>
<feature type="transmembrane region" description="Helical" evidence="2">
    <location>
        <begin position="203"/>
        <end position="224"/>
    </location>
</feature>